<accession>A0A2P7AQ23</accession>
<evidence type="ECO:0000313" key="1">
    <source>
        <dbReference type="EMBL" id="PSH56311.1"/>
    </source>
</evidence>
<organism evidence="1 2">
    <name type="scientific">Phyllobacterium sophorae</name>
    <dbReference type="NCBI Taxonomy" id="1520277"/>
    <lineage>
        <taxon>Bacteria</taxon>
        <taxon>Pseudomonadati</taxon>
        <taxon>Pseudomonadota</taxon>
        <taxon>Alphaproteobacteria</taxon>
        <taxon>Hyphomicrobiales</taxon>
        <taxon>Phyllobacteriaceae</taxon>
        <taxon>Phyllobacterium</taxon>
    </lineage>
</organism>
<dbReference type="AlphaFoldDB" id="A0A2P7AQ23"/>
<dbReference type="RefSeq" id="WP_106667705.1">
    <property type="nucleotide sequence ID" value="NZ_PGGM01000025.1"/>
</dbReference>
<evidence type="ECO:0000313" key="2">
    <source>
        <dbReference type="Proteomes" id="UP000241764"/>
    </source>
</evidence>
<proteinExistence type="predicted"/>
<protein>
    <submittedName>
        <fullName evidence="1">Uncharacterized protein</fullName>
    </submittedName>
</protein>
<name>A0A2P7AQ23_9HYPH</name>
<gene>
    <name evidence="1" type="ORF">CU103_30085</name>
</gene>
<dbReference type="Proteomes" id="UP000241764">
    <property type="component" value="Unassembled WGS sequence"/>
</dbReference>
<comment type="caution">
    <text evidence="1">The sequence shown here is derived from an EMBL/GenBank/DDBJ whole genome shotgun (WGS) entry which is preliminary data.</text>
</comment>
<keyword evidence="2" id="KW-1185">Reference proteome</keyword>
<sequence>MKVLARALSKHTGHTHLVCDEELAEERFRKPAKGNLLYRVPSGELTLSGRYILTVELDPQEIARIYNDMVLKPLKDELADLKATLAKLQTT</sequence>
<dbReference type="EMBL" id="PGGM01000025">
    <property type="protein sequence ID" value="PSH56311.1"/>
    <property type="molecule type" value="Genomic_DNA"/>
</dbReference>
<reference evidence="2" key="1">
    <citation type="submission" date="2017-11" db="EMBL/GenBank/DDBJ databases">
        <authorList>
            <person name="Kuznetsova I."/>
            <person name="Sazanova A."/>
            <person name="Chirak E."/>
            <person name="Safronova V."/>
            <person name="Willems A."/>
        </authorList>
    </citation>
    <scope>NUCLEOTIDE SEQUENCE [LARGE SCALE GENOMIC DNA]</scope>
    <source>
        <strain evidence="2">CCBAU 03422</strain>
    </source>
</reference>